<proteinExistence type="predicted"/>
<organism evidence="1 2">
    <name type="scientific">Cardamine amara subsp. amara</name>
    <dbReference type="NCBI Taxonomy" id="228776"/>
    <lineage>
        <taxon>Eukaryota</taxon>
        <taxon>Viridiplantae</taxon>
        <taxon>Streptophyta</taxon>
        <taxon>Embryophyta</taxon>
        <taxon>Tracheophyta</taxon>
        <taxon>Spermatophyta</taxon>
        <taxon>Magnoliopsida</taxon>
        <taxon>eudicotyledons</taxon>
        <taxon>Gunneridae</taxon>
        <taxon>Pentapetalae</taxon>
        <taxon>rosids</taxon>
        <taxon>malvids</taxon>
        <taxon>Brassicales</taxon>
        <taxon>Brassicaceae</taxon>
        <taxon>Cardamineae</taxon>
        <taxon>Cardamine</taxon>
    </lineage>
</organism>
<dbReference type="PANTHER" id="PTHR47481:SF22">
    <property type="entry name" value="RETROTRANSPOSON GAG DOMAIN-CONTAINING PROTEIN"/>
    <property type="match status" value="1"/>
</dbReference>
<evidence type="ECO:0000313" key="1">
    <source>
        <dbReference type="EMBL" id="KAL1194498.1"/>
    </source>
</evidence>
<reference evidence="1 2" key="1">
    <citation type="submission" date="2024-04" db="EMBL/GenBank/DDBJ databases">
        <title>Genome assembly C_amara_ONT_v2.</title>
        <authorList>
            <person name="Yant L."/>
            <person name="Moore C."/>
            <person name="Slenker M."/>
        </authorList>
    </citation>
    <scope>NUCLEOTIDE SEQUENCE [LARGE SCALE GENOMIC DNA]</scope>
    <source>
        <tissue evidence="1">Leaf</tissue>
    </source>
</reference>
<evidence type="ECO:0000313" key="2">
    <source>
        <dbReference type="Proteomes" id="UP001558713"/>
    </source>
</evidence>
<comment type="caution">
    <text evidence="1">The sequence shown here is derived from an EMBL/GenBank/DDBJ whole genome shotgun (WGS) entry which is preliminary data.</text>
</comment>
<name>A0ABD0ZJ41_CARAN</name>
<accession>A0ABD0ZJ41</accession>
<keyword evidence="2" id="KW-1185">Reference proteome</keyword>
<dbReference type="EMBL" id="JBANAX010000752">
    <property type="protein sequence ID" value="KAL1194498.1"/>
    <property type="molecule type" value="Genomic_DNA"/>
</dbReference>
<dbReference type="Proteomes" id="UP001558713">
    <property type="component" value="Unassembled WGS sequence"/>
</dbReference>
<gene>
    <name evidence="1" type="ORF">V5N11_010405</name>
</gene>
<protein>
    <submittedName>
        <fullName evidence="1">Retrovirus-related Pol polyprotein from transposon RE2</fullName>
    </submittedName>
</protein>
<dbReference type="PANTHER" id="PTHR47481">
    <property type="match status" value="1"/>
</dbReference>
<dbReference type="AlphaFoldDB" id="A0ABD0ZJ41"/>
<sequence length="111" mass="11899">MSTQAATIDSSSASLGSAVIVNPNDPRHPILSINTSTVTRLTASNYITWSLQVSMFLDGHNLLQHITDDAEIPAPTVQVNNLTTPNPAFTAWHKQDKLIFSAPLGSISTTI</sequence>